<dbReference type="AlphaFoldDB" id="A0A6J8C5N3"/>
<feature type="compositionally biased region" description="Basic residues" evidence="1">
    <location>
        <begin position="71"/>
        <end position="80"/>
    </location>
</feature>
<sequence>MLQLWRRSFIKGDIQPIYKALCDDTTLVTDTFFGDDIKEKIKELDAIYSVCKKLGKDHHKSRNSHPSANRGHSHKGHGLSHRLDKRSCRKYGVNQTNLKNSMMMRVFRLQQDLKQEGKQRPKVDHSESDVSTSDDLLDITAEKLQNFTHFFSNNFISGKNLCFVIS</sequence>
<feature type="region of interest" description="Disordered" evidence="1">
    <location>
        <begin position="57"/>
        <end position="82"/>
    </location>
</feature>
<proteinExistence type="predicted"/>
<dbReference type="OrthoDB" id="6085254at2759"/>
<dbReference type="Proteomes" id="UP000507470">
    <property type="component" value="Unassembled WGS sequence"/>
</dbReference>
<evidence type="ECO:0000313" key="2">
    <source>
        <dbReference type="EMBL" id="CAC5390007.1"/>
    </source>
</evidence>
<gene>
    <name evidence="2" type="ORF">MCOR_25135</name>
</gene>
<evidence type="ECO:0000256" key="1">
    <source>
        <dbReference type="SAM" id="MobiDB-lite"/>
    </source>
</evidence>
<name>A0A6J8C5N3_MYTCO</name>
<evidence type="ECO:0000313" key="3">
    <source>
        <dbReference type="Proteomes" id="UP000507470"/>
    </source>
</evidence>
<accession>A0A6J8C5N3</accession>
<dbReference type="EMBL" id="CACVKT020004437">
    <property type="protein sequence ID" value="CAC5390007.1"/>
    <property type="molecule type" value="Genomic_DNA"/>
</dbReference>
<keyword evidence="3" id="KW-1185">Reference proteome</keyword>
<organism evidence="2 3">
    <name type="scientific">Mytilus coruscus</name>
    <name type="common">Sea mussel</name>
    <dbReference type="NCBI Taxonomy" id="42192"/>
    <lineage>
        <taxon>Eukaryota</taxon>
        <taxon>Metazoa</taxon>
        <taxon>Spiralia</taxon>
        <taxon>Lophotrochozoa</taxon>
        <taxon>Mollusca</taxon>
        <taxon>Bivalvia</taxon>
        <taxon>Autobranchia</taxon>
        <taxon>Pteriomorphia</taxon>
        <taxon>Mytilida</taxon>
        <taxon>Mytiloidea</taxon>
        <taxon>Mytilidae</taxon>
        <taxon>Mytilinae</taxon>
        <taxon>Mytilus</taxon>
    </lineage>
</organism>
<reference evidence="2 3" key="1">
    <citation type="submission" date="2020-06" db="EMBL/GenBank/DDBJ databases">
        <authorList>
            <person name="Li R."/>
            <person name="Bekaert M."/>
        </authorList>
    </citation>
    <scope>NUCLEOTIDE SEQUENCE [LARGE SCALE GENOMIC DNA]</scope>
    <source>
        <strain evidence="3">wild</strain>
    </source>
</reference>
<protein>
    <submittedName>
        <fullName evidence="2">Uncharacterized protein</fullName>
    </submittedName>
</protein>